<dbReference type="PANTHER" id="PTHR30344">
    <property type="entry name" value="6-PHOSPHOGLUCONOLACTONASE-RELATED"/>
    <property type="match status" value="1"/>
</dbReference>
<dbReference type="EMBL" id="ML995476">
    <property type="protein sequence ID" value="KAF2146385.1"/>
    <property type="molecule type" value="Genomic_DNA"/>
</dbReference>
<name>A0A6A6BSZ1_9PEZI</name>
<feature type="signal peptide" evidence="2">
    <location>
        <begin position="1"/>
        <end position="19"/>
    </location>
</feature>
<dbReference type="GeneID" id="54296172"/>
<evidence type="ECO:0000256" key="2">
    <source>
        <dbReference type="SAM" id="SignalP"/>
    </source>
</evidence>
<dbReference type="InterPro" id="IPR015943">
    <property type="entry name" value="WD40/YVTN_repeat-like_dom_sf"/>
</dbReference>
<organism evidence="3 4">
    <name type="scientific">Aplosporella prunicola CBS 121167</name>
    <dbReference type="NCBI Taxonomy" id="1176127"/>
    <lineage>
        <taxon>Eukaryota</taxon>
        <taxon>Fungi</taxon>
        <taxon>Dikarya</taxon>
        <taxon>Ascomycota</taxon>
        <taxon>Pezizomycotina</taxon>
        <taxon>Dothideomycetes</taxon>
        <taxon>Dothideomycetes incertae sedis</taxon>
        <taxon>Botryosphaeriales</taxon>
        <taxon>Aplosporellaceae</taxon>
        <taxon>Aplosporella</taxon>
    </lineage>
</organism>
<feature type="chain" id="PRO_5025378672" description="Lactonase family protein" evidence="2">
    <location>
        <begin position="20"/>
        <end position="403"/>
    </location>
</feature>
<evidence type="ECO:0008006" key="5">
    <source>
        <dbReference type="Google" id="ProtNLM"/>
    </source>
</evidence>
<comment type="similarity">
    <text evidence="1">Belongs to the cycloisomerase 2 family.</text>
</comment>
<dbReference type="PANTHER" id="PTHR30344:SF1">
    <property type="entry name" value="6-PHOSPHOGLUCONOLACTONASE"/>
    <property type="match status" value="1"/>
</dbReference>
<accession>A0A6A6BSZ1</accession>
<keyword evidence="4" id="KW-1185">Reference proteome</keyword>
<reference evidence="3" key="1">
    <citation type="journal article" date="2020" name="Stud. Mycol.">
        <title>101 Dothideomycetes genomes: a test case for predicting lifestyles and emergence of pathogens.</title>
        <authorList>
            <person name="Haridas S."/>
            <person name="Albert R."/>
            <person name="Binder M."/>
            <person name="Bloem J."/>
            <person name="Labutti K."/>
            <person name="Salamov A."/>
            <person name="Andreopoulos B."/>
            <person name="Baker S."/>
            <person name="Barry K."/>
            <person name="Bills G."/>
            <person name="Bluhm B."/>
            <person name="Cannon C."/>
            <person name="Castanera R."/>
            <person name="Culley D."/>
            <person name="Daum C."/>
            <person name="Ezra D."/>
            <person name="Gonzalez J."/>
            <person name="Henrissat B."/>
            <person name="Kuo A."/>
            <person name="Liang C."/>
            <person name="Lipzen A."/>
            <person name="Lutzoni F."/>
            <person name="Magnuson J."/>
            <person name="Mondo S."/>
            <person name="Nolan M."/>
            <person name="Ohm R."/>
            <person name="Pangilinan J."/>
            <person name="Park H.-J."/>
            <person name="Ramirez L."/>
            <person name="Alfaro M."/>
            <person name="Sun H."/>
            <person name="Tritt A."/>
            <person name="Yoshinaga Y."/>
            <person name="Zwiers L.-H."/>
            <person name="Turgeon B."/>
            <person name="Goodwin S."/>
            <person name="Spatafora J."/>
            <person name="Crous P."/>
            <person name="Grigoriev I."/>
        </authorList>
    </citation>
    <scope>NUCLEOTIDE SEQUENCE</scope>
    <source>
        <strain evidence="3">CBS 121167</strain>
    </source>
</reference>
<evidence type="ECO:0000313" key="3">
    <source>
        <dbReference type="EMBL" id="KAF2146385.1"/>
    </source>
</evidence>
<protein>
    <recommendedName>
        <fullName evidence="5">Lactonase family protein</fullName>
    </recommendedName>
</protein>
<dbReference type="Proteomes" id="UP000799438">
    <property type="component" value="Unassembled WGS sequence"/>
</dbReference>
<evidence type="ECO:0000256" key="1">
    <source>
        <dbReference type="ARBA" id="ARBA00005564"/>
    </source>
</evidence>
<keyword evidence="2" id="KW-0732">Signal</keyword>
<dbReference type="InterPro" id="IPR019405">
    <property type="entry name" value="Lactonase_7-beta_prop"/>
</dbReference>
<dbReference type="Pfam" id="PF10282">
    <property type="entry name" value="Lactonase"/>
    <property type="match status" value="1"/>
</dbReference>
<evidence type="ECO:0000313" key="4">
    <source>
        <dbReference type="Proteomes" id="UP000799438"/>
    </source>
</evidence>
<proteinExistence type="inferred from homology"/>
<dbReference type="SUPFAM" id="SSF51004">
    <property type="entry name" value="C-terminal (heme d1) domain of cytochrome cd1-nitrite reductase"/>
    <property type="match status" value="1"/>
</dbReference>
<dbReference type="OrthoDB" id="9972196at2759"/>
<dbReference type="InterPro" id="IPR050282">
    <property type="entry name" value="Cycloisomerase_2"/>
</dbReference>
<dbReference type="Gene3D" id="2.130.10.10">
    <property type="entry name" value="YVTN repeat-like/Quinoprotein amine dehydrogenase"/>
    <property type="match status" value="1"/>
</dbReference>
<dbReference type="AlphaFoldDB" id="A0A6A6BSZ1"/>
<dbReference type="RefSeq" id="XP_033402094.1">
    <property type="nucleotide sequence ID" value="XM_033538676.1"/>
</dbReference>
<gene>
    <name evidence="3" type="ORF">K452DRAFT_264171</name>
</gene>
<dbReference type="InterPro" id="IPR011048">
    <property type="entry name" value="Haem_d1_sf"/>
</dbReference>
<dbReference type="GO" id="GO:0017057">
    <property type="term" value="F:6-phosphogluconolactonase activity"/>
    <property type="evidence" value="ECO:0007669"/>
    <property type="project" value="TreeGrafter"/>
</dbReference>
<sequence>MVHWQHILAATAAASSSLASNLFVTSYTGTVTTYGLSCSSDNGTITTLTAQHTDRNCGASPSWLTLDPARRILYCLDEGLSTPNGSLNSYRVARDGTLTPISHFASITGPVSAALYGPPGHRSLAAAHYSGSAVSAWSAPDNATLAPTQQIAFTMAAPGPIASRQDAPHEHEAVLDPSGRYLLVPDLGADLVRVLGFSAADKGFLAQRESLKMAPGEGPRHVAFLTEGPANSTTYMFVVTELTNTVVSYAVSYPPNGGMSFREVYRTPSFGTEPVPTGAQAAEIAVTPDKRFLLVSNRNDTSFSLPNPNPANSTAEPSDSLATFAISPNGTLAFAALSPAGGRTPRHFQLNAKGDRVAVALQDSDRVVVWKRDVRTGRIGEAVARMLVGQPTSVVWDEAGCAY</sequence>